<dbReference type="RefSeq" id="XP_020120192.1">
    <property type="nucleotide sequence ID" value="XM_020267195.1"/>
</dbReference>
<evidence type="ECO:0000313" key="3">
    <source>
        <dbReference type="Proteomes" id="UP000214365"/>
    </source>
</evidence>
<evidence type="ECO:0000256" key="1">
    <source>
        <dbReference type="SAM" id="SignalP"/>
    </source>
</evidence>
<dbReference type="GO" id="GO:0070007">
    <property type="term" value="F:glutamic-type endopeptidase activity"/>
    <property type="evidence" value="ECO:0007669"/>
    <property type="project" value="InterPro"/>
</dbReference>
<dbReference type="AlphaFoldDB" id="A0A225AFH7"/>
<reference evidence="2 3" key="1">
    <citation type="submission" date="2015-06" db="EMBL/GenBank/DDBJ databases">
        <title>Talaromyces atroroseus IBT 11181 draft genome.</title>
        <authorList>
            <person name="Rasmussen K.B."/>
            <person name="Rasmussen S."/>
            <person name="Petersen B."/>
            <person name="Sicheritz-Ponten T."/>
            <person name="Mortensen U.H."/>
            <person name="Thrane U."/>
        </authorList>
    </citation>
    <scope>NUCLEOTIDE SEQUENCE [LARGE SCALE GENOMIC DNA]</scope>
    <source>
        <strain evidence="2 3">IBT 11181</strain>
    </source>
</reference>
<evidence type="ECO:0000313" key="2">
    <source>
        <dbReference type="EMBL" id="OKL60071.1"/>
    </source>
</evidence>
<gene>
    <name evidence="2" type="ORF">UA08_04877</name>
</gene>
<dbReference type="SUPFAM" id="SSF49899">
    <property type="entry name" value="Concanavalin A-like lectins/glucanases"/>
    <property type="match status" value="1"/>
</dbReference>
<proteinExistence type="predicted"/>
<dbReference type="InterPro" id="IPR000250">
    <property type="entry name" value="Peptidase_G1"/>
</dbReference>
<name>A0A225AFH7_TALAT</name>
<feature type="chain" id="PRO_5012827287" evidence="1">
    <location>
        <begin position="17"/>
        <end position="236"/>
    </location>
</feature>
<dbReference type="Proteomes" id="UP000214365">
    <property type="component" value="Unassembled WGS sequence"/>
</dbReference>
<dbReference type="InterPro" id="IPR013320">
    <property type="entry name" value="ConA-like_dom_sf"/>
</dbReference>
<dbReference type="GeneID" id="31004632"/>
<accession>A0A225AFH7</accession>
<dbReference type="PANTHER" id="PTHR37536:SF1">
    <property type="entry name" value="ASPERGILLOPEPSIN, PUTAITVE (AFU_ORTHOLOGUE AFUA_7G01200)"/>
    <property type="match status" value="1"/>
</dbReference>
<keyword evidence="1" id="KW-0732">Signal</keyword>
<keyword evidence="3" id="KW-1185">Reference proteome</keyword>
<dbReference type="EMBL" id="LFMY01000006">
    <property type="protein sequence ID" value="OKL60071.1"/>
    <property type="molecule type" value="Genomic_DNA"/>
</dbReference>
<dbReference type="GO" id="GO:0006508">
    <property type="term" value="P:proteolysis"/>
    <property type="evidence" value="ECO:0007669"/>
    <property type="project" value="InterPro"/>
</dbReference>
<dbReference type="STRING" id="1441469.A0A225AFH7"/>
<protein>
    <submittedName>
        <fullName evidence="2">Uncharacterized protein</fullName>
    </submittedName>
</protein>
<organism evidence="2 3">
    <name type="scientific">Talaromyces atroroseus</name>
    <dbReference type="NCBI Taxonomy" id="1441469"/>
    <lineage>
        <taxon>Eukaryota</taxon>
        <taxon>Fungi</taxon>
        <taxon>Dikarya</taxon>
        <taxon>Ascomycota</taxon>
        <taxon>Pezizomycotina</taxon>
        <taxon>Eurotiomycetes</taxon>
        <taxon>Eurotiomycetidae</taxon>
        <taxon>Eurotiales</taxon>
        <taxon>Trichocomaceae</taxon>
        <taxon>Talaromyces</taxon>
        <taxon>Talaromyces sect. Trachyspermi</taxon>
    </lineage>
</organism>
<dbReference type="Pfam" id="PF01828">
    <property type="entry name" value="Peptidase_A4"/>
    <property type="match status" value="1"/>
</dbReference>
<dbReference type="InterPro" id="IPR038656">
    <property type="entry name" value="Peptidase_G1_sf"/>
</dbReference>
<dbReference type="OrthoDB" id="2862635at2759"/>
<feature type="signal peptide" evidence="1">
    <location>
        <begin position="1"/>
        <end position="16"/>
    </location>
</feature>
<dbReference type="Gene3D" id="2.60.120.700">
    <property type="entry name" value="Peptidase G1"/>
    <property type="match status" value="1"/>
</dbReference>
<dbReference type="PANTHER" id="PTHR37536">
    <property type="entry name" value="PUTATIVE (AFU_ORTHOLOGUE AFUA_3G02970)-RELATED"/>
    <property type="match status" value="1"/>
</dbReference>
<sequence>MKVFSIFFGITLAAQAVGQSAIPFSGLPSMYGANVVAGSVVDKGNYTFAGAKFKVPTVKAPSGGLSHAEYCTSIWAGVGHGGDLSIQACLNACILNGKATYDVFFPEPGLFIDGSSAKAGEQLQISFDPTNEGRAAITDAKKGKEYSYGGAGTLWDRIYFLVQNRTEGMALTNFGTLEFTDVYAYINVDLTDFSASTDLKDKPDLQGAALYGLSPNGKTLVKSSNTDTKVTIEYVE</sequence>
<comment type="caution">
    <text evidence="2">The sequence shown here is derived from an EMBL/GenBank/DDBJ whole genome shotgun (WGS) entry which is preliminary data.</text>
</comment>